<dbReference type="EMBL" id="JAAMPI010000104">
    <property type="protein sequence ID" value="KAF4635699.1"/>
    <property type="molecule type" value="Genomic_DNA"/>
</dbReference>
<feature type="transmembrane region" description="Helical" evidence="1">
    <location>
        <begin position="53"/>
        <end position="73"/>
    </location>
</feature>
<organism evidence="2 3">
    <name type="scientific">Cudoniella acicularis</name>
    <dbReference type="NCBI Taxonomy" id="354080"/>
    <lineage>
        <taxon>Eukaryota</taxon>
        <taxon>Fungi</taxon>
        <taxon>Dikarya</taxon>
        <taxon>Ascomycota</taxon>
        <taxon>Pezizomycotina</taxon>
        <taxon>Leotiomycetes</taxon>
        <taxon>Helotiales</taxon>
        <taxon>Tricladiaceae</taxon>
        <taxon>Cudoniella</taxon>
    </lineage>
</organism>
<sequence length="226" mass="25822">MTSSQPWTKTLLMILDASPNFCYLTSTLVWVLFAKHDGGDFPEDPKIWAANYIKYHIALFFPMAMSSICLWTCNYDPIRKQRKQPTMFGTYEPLALARLNFACSFCSGAALVVGFTCIFWECVSGLMTILMGFDRTFLVFLLVWNYVFWFALLVFCCRAACGIAFDDWRRMKKLEEGIEVETADVEKGKGSSNMEELKSLKERIEAETNEVEKGKGVIVVEKEVKI</sequence>
<name>A0A8H4W9E0_9HELO</name>
<keyword evidence="1" id="KW-1133">Transmembrane helix</keyword>
<keyword evidence="1" id="KW-0812">Transmembrane</keyword>
<feature type="transmembrane region" description="Helical" evidence="1">
    <location>
        <begin position="108"/>
        <end position="131"/>
    </location>
</feature>
<reference evidence="2 3" key="1">
    <citation type="submission" date="2020-03" db="EMBL/GenBank/DDBJ databases">
        <title>Draft Genome Sequence of Cudoniella acicularis.</title>
        <authorList>
            <person name="Buettner E."/>
            <person name="Kellner H."/>
        </authorList>
    </citation>
    <scope>NUCLEOTIDE SEQUENCE [LARGE SCALE GENOMIC DNA]</scope>
    <source>
        <strain evidence="2 3">DSM 108380</strain>
    </source>
</reference>
<accession>A0A8H4W9E0</accession>
<feature type="transmembrane region" description="Helical" evidence="1">
    <location>
        <begin position="12"/>
        <end position="33"/>
    </location>
</feature>
<dbReference type="Proteomes" id="UP000566819">
    <property type="component" value="Unassembled WGS sequence"/>
</dbReference>
<keyword evidence="3" id="KW-1185">Reference proteome</keyword>
<proteinExistence type="predicted"/>
<dbReference type="AlphaFoldDB" id="A0A8H4W9E0"/>
<evidence type="ECO:0000256" key="1">
    <source>
        <dbReference type="SAM" id="Phobius"/>
    </source>
</evidence>
<evidence type="ECO:0000313" key="2">
    <source>
        <dbReference type="EMBL" id="KAF4635699.1"/>
    </source>
</evidence>
<feature type="transmembrane region" description="Helical" evidence="1">
    <location>
        <begin position="137"/>
        <end position="165"/>
    </location>
</feature>
<keyword evidence="1" id="KW-0472">Membrane</keyword>
<comment type="caution">
    <text evidence="2">The sequence shown here is derived from an EMBL/GenBank/DDBJ whole genome shotgun (WGS) entry which is preliminary data.</text>
</comment>
<evidence type="ECO:0000313" key="3">
    <source>
        <dbReference type="Proteomes" id="UP000566819"/>
    </source>
</evidence>
<protein>
    <submittedName>
        <fullName evidence="2">Uncharacterized protein</fullName>
    </submittedName>
</protein>
<gene>
    <name evidence="2" type="ORF">G7Y89_g2401</name>
</gene>